<evidence type="ECO:0000313" key="5">
    <source>
        <dbReference type="EMBL" id="MFC6951886.1"/>
    </source>
</evidence>
<reference evidence="5 6" key="1">
    <citation type="journal article" date="2019" name="Int. J. Syst. Evol. Microbiol.">
        <title>The Global Catalogue of Microorganisms (GCM) 10K type strain sequencing project: providing services to taxonomists for standard genome sequencing and annotation.</title>
        <authorList>
            <consortium name="The Broad Institute Genomics Platform"/>
            <consortium name="The Broad Institute Genome Sequencing Center for Infectious Disease"/>
            <person name="Wu L."/>
            <person name="Ma J."/>
        </authorList>
    </citation>
    <scope>NUCLEOTIDE SEQUENCE [LARGE SCALE GENOMIC DNA]</scope>
    <source>
        <strain evidence="5 6">GX26</strain>
    </source>
</reference>
<dbReference type="EMBL" id="JBHSXN010000001">
    <property type="protein sequence ID" value="MFC6951886.1"/>
    <property type="molecule type" value="Genomic_DNA"/>
</dbReference>
<proteinExistence type="predicted"/>
<feature type="compositionally biased region" description="Basic and acidic residues" evidence="3">
    <location>
        <begin position="13"/>
        <end position="31"/>
    </location>
</feature>
<evidence type="ECO:0000256" key="1">
    <source>
        <dbReference type="ARBA" id="ARBA00022679"/>
    </source>
</evidence>
<dbReference type="InterPro" id="IPR000182">
    <property type="entry name" value="GNAT_dom"/>
</dbReference>
<dbReference type="Gene3D" id="3.40.630.30">
    <property type="match status" value="1"/>
</dbReference>
<dbReference type="CDD" id="cd04301">
    <property type="entry name" value="NAT_SF"/>
    <property type="match status" value="1"/>
</dbReference>
<feature type="region of interest" description="Disordered" evidence="3">
    <location>
        <begin position="1"/>
        <end position="31"/>
    </location>
</feature>
<sequence>MSSEPIHGPAPASDRRPDDEGVDDRRSDDARIDRFVDDDGRVVAFERYRPERYGDVDAMYADFAPAYRAQGLPPATDAGRTEWLSVVLDELSVLAVHDDAVVGHAVLVPDDADAHELGVFVHQDHQDAGVGTALLDATFEHARSLGVTDVWLTVAQSNHRARHVYDRLGFTETSSKGRSVRYAKEL</sequence>
<dbReference type="SUPFAM" id="SSF55729">
    <property type="entry name" value="Acyl-CoA N-acyltransferases (Nat)"/>
    <property type="match status" value="1"/>
</dbReference>
<dbReference type="GO" id="GO:0016746">
    <property type="term" value="F:acyltransferase activity"/>
    <property type="evidence" value="ECO:0007669"/>
    <property type="project" value="UniProtKB-KW"/>
</dbReference>
<dbReference type="PANTHER" id="PTHR43877">
    <property type="entry name" value="AMINOALKYLPHOSPHONATE N-ACETYLTRANSFERASE-RELATED-RELATED"/>
    <property type="match status" value="1"/>
</dbReference>
<name>A0ABD5VGA7_9EURY</name>
<dbReference type="Pfam" id="PF00583">
    <property type="entry name" value="Acetyltransf_1"/>
    <property type="match status" value="1"/>
</dbReference>
<keyword evidence="1 5" id="KW-0808">Transferase</keyword>
<dbReference type="EC" id="2.3.-.-" evidence="5"/>
<comment type="caution">
    <text evidence="5">The sequence shown here is derived from an EMBL/GenBank/DDBJ whole genome shotgun (WGS) entry which is preliminary data.</text>
</comment>
<organism evidence="5 6">
    <name type="scientific">Halorubellus litoreus</name>
    <dbReference type="NCBI Taxonomy" id="755308"/>
    <lineage>
        <taxon>Archaea</taxon>
        <taxon>Methanobacteriati</taxon>
        <taxon>Methanobacteriota</taxon>
        <taxon>Stenosarchaea group</taxon>
        <taxon>Halobacteria</taxon>
        <taxon>Halobacteriales</taxon>
        <taxon>Halorubellaceae</taxon>
        <taxon>Halorubellus</taxon>
    </lineage>
</organism>
<dbReference type="InterPro" id="IPR050832">
    <property type="entry name" value="Bact_Acetyltransf"/>
</dbReference>
<dbReference type="AlphaFoldDB" id="A0ABD5VGA7"/>
<evidence type="ECO:0000259" key="4">
    <source>
        <dbReference type="PROSITE" id="PS51186"/>
    </source>
</evidence>
<keyword evidence="2 5" id="KW-0012">Acyltransferase</keyword>
<accession>A0ABD5VGA7</accession>
<protein>
    <submittedName>
        <fullName evidence="5">GNAT family N-acetyltransferase</fullName>
        <ecNumber evidence="5">2.3.-.-</ecNumber>
    </submittedName>
</protein>
<evidence type="ECO:0000313" key="6">
    <source>
        <dbReference type="Proteomes" id="UP001596395"/>
    </source>
</evidence>
<dbReference type="InterPro" id="IPR016181">
    <property type="entry name" value="Acyl_CoA_acyltransferase"/>
</dbReference>
<evidence type="ECO:0000256" key="2">
    <source>
        <dbReference type="ARBA" id="ARBA00023315"/>
    </source>
</evidence>
<dbReference type="RefSeq" id="WP_336348894.1">
    <property type="nucleotide sequence ID" value="NZ_JAZAQL010000001.1"/>
</dbReference>
<dbReference type="Proteomes" id="UP001596395">
    <property type="component" value="Unassembled WGS sequence"/>
</dbReference>
<feature type="domain" description="N-acetyltransferase" evidence="4">
    <location>
        <begin position="46"/>
        <end position="186"/>
    </location>
</feature>
<evidence type="ECO:0000256" key="3">
    <source>
        <dbReference type="SAM" id="MobiDB-lite"/>
    </source>
</evidence>
<gene>
    <name evidence="5" type="ORF">ACFQGB_03335</name>
</gene>
<dbReference type="PROSITE" id="PS51186">
    <property type="entry name" value="GNAT"/>
    <property type="match status" value="1"/>
</dbReference>
<keyword evidence="6" id="KW-1185">Reference proteome</keyword>